<dbReference type="RefSeq" id="WP_266014351.1">
    <property type="nucleotide sequence ID" value="NZ_JAPFQP010000004.1"/>
</dbReference>
<dbReference type="Pfam" id="PF20311">
    <property type="entry name" value="DUF6607"/>
    <property type="match status" value="1"/>
</dbReference>
<keyword evidence="2" id="KW-1185">Reference proteome</keyword>
<dbReference type="InterPro" id="IPR046715">
    <property type="entry name" value="DUF6607"/>
</dbReference>
<organism evidence="1 2">
    <name type="scientific">Lentiprolixibacter aurantiacus</name>
    <dbReference type="NCBI Taxonomy" id="2993939"/>
    <lineage>
        <taxon>Bacteria</taxon>
        <taxon>Pseudomonadati</taxon>
        <taxon>Bacteroidota</taxon>
        <taxon>Flavobacteriia</taxon>
        <taxon>Flavobacteriales</taxon>
        <taxon>Flavobacteriaceae</taxon>
        <taxon>Lentiprolixibacter</taxon>
    </lineage>
</organism>
<dbReference type="EMBL" id="JAPFQP010000004">
    <property type="protein sequence ID" value="MCX2720352.1"/>
    <property type="molecule type" value="Genomic_DNA"/>
</dbReference>
<protein>
    <submittedName>
        <fullName evidence="1">Uncharacterized protein</fullName>
    </submittedName>
</protein>
<gene>
    <name evidence="1" type="ORF">OO016_12120</name>
</gene>
<name>A0AAE3MP03_9FLAO</name>
<comment type="caution">
    <text evidence="1">The sequence shown here is derived from an EMBL/GenBank/DDBJ whole genome shotgun (WGS) entry which is preliminary data.</text>
</comment>
<proteinExistence type="predicted"/>
<sequence length="308" mass="35978">MKPLSLLIVSLLTFISATYGQTKKELDRKAIKDMCGCYEITFEYAETFSPNQDYEKKPNYFASAMELALPIADEENKISIQHLLLVNDSTVIKHWRQDWLYENQEVFYYDKDNIWTFQKLPAEAVKGQWTQKVYQVDDSPRYSGTASWVHVDDKHYWENKTDSPLPRREYTKRNDYNVMLRGNRHEITAFGWIHAQDNDKIIRENGKEDVLLAQEKGMNSYTRVDSKKCEAAIDWWTEHGEFWSSVRDAWGEVYPREGNLILVKKVDNKPLYRHLYPLEKKGGGKAEIIGLIKQFIVQETEGSAVGSK</sequence>
<reference evidence="1" key="1">
    <citation type="submission" date="2022-11" db="EMBL/GenBank/DDBJ databases">
        <title>The characterization of three novel Bacteroidetes species and genomic analysis of their roles in tidal elemental geochemical cycles.</title>
        <authorList>
            <person name="Ma K.-J."/>
        </authorList>
    </citation>
    <scope>NUCLEOTIDE SEQUENCE</scope>
    <source>
        <strain evidence="1">M415</strain>
    </source>
</reference>
<evidence type="ECO:0000313" key="1">
    <source>
        <dbReference type="EMBL" id="MCX2720352.1"/>
    </source>
</evidence>
<dbReference type="Proteomes" id="UP001207116">
    <property type="component" value="Unassembled WGS sequence"/>
</dbReference>
<accession>A0AAE3MP03</accession>
<dbReference type="AlphaFoldDB" id="A0AAE3MP03"/>
<evidence type="ECO:0000313" key="2">
    <source>
        <dbReference type="Proteomes" id="UP001207116"/>
    </source>
</evidence>